<keyword evidence="1" id="KW-0728">SH3 domain</keyword>
<evidence type="ECO:0000259" key="2">
    <source>
        <dbReference type="Pfam" id="PF00018"/>
    </source>
</evidence>
<dbReference type="InterPro" id="IPR001452">
    <property type="entry name" value="SH3_domain"/>
</dbReference>
<sequence length="224" mass="23321">MSADAIQHIVSQIQQNVEFLIQHQHLSRNDASTFLSRLDSIGSGATATRKALLVLSPPGPTMAKALWAYNEDGTDPNDLAFSAGDMIEIVEETNPDWWTEMPKAPARAIPLAASPTPVGARTLPPVFTGAKEKPVYKPFGAAHQSANAPPPASATIVNNVGLQSDDLGQDRKKNKYGKYGDTMAHSAAAGVGLGAGSAIGGGLVRGTGIPSASCTVLTNFSAIF</sequence>
<evidence type="ECO:0000313" key="4">
    <source>
        <dbReference type="Proteomes" id="UP000518752"/>
    </source>
</evidence>
<dbReference type="Pfam" id="PF00018">
    <property type="entry name" value="SH3_1"/>
    <property type="match status" value="1"/>
</dbReference>
<gene>
    <name evidence="3" type="ORF">D9757_008550</name>
</gene>
<dbReference type="AlphaFoldDB" id="A0A8H5H2Z1"/>
<dbReference type="SUPFAM" id="SSF50044">
    <property type="entry name" value="SH3-domain"/>
    <property type="match status" value="1"/>
</dbReference>
<dbReference type="EMBL" id="JAACJN010000096">
    <property type="protein sequence ID" value="KAF5375640.1"/>
    <property type="molecule type" value="Genomic_DNA"/>
</dbReference>
<protein>
    <recommendedName>
        <fullName evidence="2">SH3 domain-containing protein</fullName>
    </recommendedName>
</protein>
<dbReference type="Proteomes" id="UP000518752">
    <property type="component" value="Unassembled WGS sequence"/>
</dbReference>
<keyword evidence="4" id="KW-1185">Reference proteome</keyword>
<evidence type="ECO:0000256" key="1">
    <source>
        <dbReference type="ARBA" id="ARBA00022443"/>
    </source>
</evidence>
<proteinExistence type="predicted"/>
<accession>A0A8H5H2Z1</accession>
<name>A0A8H5H2Z1_9AGAR</name>
<dbReference type="InterPro" id="IPR036028">
    <property type="entry name" value="SH3-like_dom_sf"/>
</dbReference>
<evidence type="ECO:0000313" key="3">
    <source>
        <dbReference type="EMBL" id="KAF5375640.1"/>
    </source>
</evidence>
<comment type="caution">
    <text evidence="3">The sequence shown here is derived from an EMBL/GenBank/DDBJ whole genome shotgun (WGS) entry which is preliminary data.</text>
</comment>
<organism evidence="3 4">
    <name type="scientific">Collybiopsis confluens</name>
    <dbReference type="NCBI Taxonomy" id="2823264"/>
    <lineage>
        <taxon>Eukaryota</taxon>
        <taxon>Fungi</taxon>
        <taxon>Dikarya</taxon>
        <taxon>Basidiomycota</taxon>
        <taxon>Agaricomycotina</taxon>
        <taxon>Agaricomycetes</taxon>
        <taxon>Agaricomycetidae</taxon>
        <taxon>Agaricales</taxon>
        <taxon>Marasmiineae</taxon>
        <taxon>Omphalotaceae</taxon>
        <taxon>Collybiopsis</taxon>
    </lineage>
</organism>
<reference evidence="3 4" key="1">
    <citation type="journal article" date="2020" name="ISME J.">
        <title>Uncovering the hidden diversity of litter-decomposition mechanisms in mushroom-forming fungi.</title>
        <authorList>
            <person name="Floudas D."/>
            <person name="Bentzer J."/>
            <person name="Ahren D."/>
            <person name="Johansson T."/>
            <person name="Persson P."/>
            <person name="Tunlid A."/>
        </authorList>
    </citation>
    <scope>NUCLEOTIDE SEQUENCE [LARGE SCALE GENOMIC DNA]</scope>
    <source>
        <strain evidence="3 4">CBS 406.79</strain>
    </source>
</reference>
<feature type="domain" description="SH3" evidence="2">
    <location>
        <begin position="65"/>
        <end position="99"/>
    </location>
</feature>
<dbReference type="Gene3D" id="2.30.30.40">
    <property type="entry name" value="SH3 Domains"/>
    <property type="match status" value="1"/>
</dbReference>
<dbReference type="OrthoDB" id="5983572at2759"/>